<comment type="caution">
    <text evidence="2">The sequence shown here is derived from an EMBL/GenBank/DDBJ whole genome shotgun (WGS) entry which is preliminary data.</text>
</comment>
<reference evidence="2 3" key="1">
    <citation type="submission" date="2023-07" db="EMBL/GenBank/DDBJ databases">
        <title>Sorghum-associated microbial communities from plants grown in Nebraska, USA.</title>
        <authorList>
            <person name="Schachtman D."/>
        </authorList>
    </citation>
    <scope>NUCLEOTIDE SEQUENCE [LARGE SCALE GENOMIC DNA]</scope>
    <source>
        <strain evidence="2 3">DS1314</strain>
    </source>
</reference>
<keyword evidence="3" id="KW-1185">Reference proteome</keyword>
<dbReference type="Pfam" id="PF00459">
    <property type="entry name" value="Inositol_P"/>
    <property type="match status" value="1"/>
</dbReference>
<feature type="region of interest" description="Disordered" evidence="1">
    <location>
        <begin position="60"/>
        <end position="83"/>
    </location>
</feature>
<accession>A0ABT9WC72</accession>
<dbReference type="Gene3D" id="3.30.540.10">
    <property type="entry name" value="Fructose-1,6-Bisphosphatase, subunit A, domain 1"/>
    <property type="match status" value="1"/>
</dbReference>
<dbReference type="SUPFAM" id="SSF56655">
    <property type="entry name" value="Carbohydrate phosphatase"/>
    <property type="match status" value="1"/>
</dbReference>
<dbReference type="InterPro" id="IPR000760">
    <property type="entry name" value="Inositol_monophosphatase-like"/>
</dbReference>
<evidence type="ECO:0000256" key="1">
    <source>
        <dbReference type="SAM" id="MobiDB-lite"/>
    </source>
</evidence>
<name>A0ABT9WC72_9BACL</name>
<protein>
    <submittedName>
        <fullName evidence="2">Fructose-1,6-bisphosphatase/inositol monophosphatase family enzyme</fullName>
    </submittedName>
</protein>
<sequence>MAEKVIRTAGQVVRDSFDQLTCVVEKGSHGGVVTAVDYESEPIIWEEITQSFPSHAIHSEERGHNGQAMIGCGSRSRGGRYGL</sequence>
<evidence type="ECO:0000313" key="2">
    <source>
        <dbReference type="EMBL" id="MDQ0170659.1"/>
    </source>
</evidence>
<gene>
    <name evidence="2" type="ORF">J2T19_002107</name>
</gene>
<evidence type="ECO:0000313" key="3">
    <source>
        <dbReference type="Proteomes" id="UP001233836"/>
    </source>
</evidence>
<dbReference type="Proteomes" id="UP001233836">
    <property type="component" value="Unassembled WGS sequence"/>
</dbReference>
<proteinExistence type="predicted"/>
<organism evidence="2 3">
    <name type="scientific">Paenibacillus tundrae</name>
    <dbReference type="NCBI Taxonomy" id="528187"/>
    <lineage>
        <taxon>Bacteria</taxon>
        <taxon>Bacillati</taxon>
        <taxon>Bacillota</taxon>
        <taxon>Bacilli</taxon>
        <taxon>Bacillales</taxon>
        <taxon>Paenibacillaceae</taxon>
        <taxon>Paenibacillus</taxon>
    </lineage>
</organism>
<dbReference type="EMBL" id="JAUSTI010000005">
    <property type="protein sequence ID" value="MDQ0170659.1"/>
    <property type="molecule type" value="Genomic_DNA"/>
</dbReference>